<dbReference type="EMBL" id="JMIW01000001">
    <property type="protein sequence ID" value="KEO91763.1"/>
    <property type="molecule type" value="Genomic_DNA"/>
</dbReference>
<feature type="transmembrane region" description="Helical" evidence="1">
    <location>
        <begin position="6"/>
        <end position="27"/>
    </location>
</feature>
<dbReference type="OrthoDB" id="7192182at2"/>
<feature type="transmembrane region" description="Helical" evidence="1">
    <location>
        <begin position="158"/>
        <end position="181"/>
    </location>
</feature>
<keyword evidence="1" id="KW-0812">Transmembrane</keyword>
<keyword evidence="1" id="KW-0472">Membrane</keyword>
<comment type="caution">
    <text evidence="2">The sequence shown here is derived from an EMBL/GenBank/DDBJ whole genome shotgun (WGS) entry which is preliminary data.</text>
</comment>
<dbReference type="AlphaFoldDB" id="A0A074MIT4"/>
<feature type="transmembrane region" description="Helical" evidence="1">
    <location>
        <begin position="48"/>
        <end position="65"/>
    </location>
</feature>
<keyword evidence="3" id="KW-1185">Reference proteome</keyword>
<dbReference type="RefSeq" id="WP_152553442.1">
    <property type="nucleotide sequence ID" value="NZ_JMIW01000001.1"/>
</dbReference>
<evidence type="ECO:0000256" key="1">
    <source>
        <dbReference type="SAM" id="Phobius"/>
    </source>
</evidence>
<organism evidence="2 3">
    <name type="scientific">Erythrobacter longus</name>
    <dbReference type="NCBI Taxonomy" id="1044"/>
    <lineage>
        <taxon>Bacteria</taxon>
        <taxon>Pseudomonadati</taxon>
        <taxon>Pseudomonadota</taxon>
        <taxon>Alphaproteobacteria</taxon>
        <taxon>Sphingomonadales</taxon>
        <taxon>Erythrobacteraceae</taxon>
        <taxon>Erythrobacter/Porphyrobacter group</taxon>
        <taxon>Erythrobacter</taxon>
    </lineage>
</organism>
<name>A0A074MIT4_ERYLO</name>
<feature type="transmembrane region" description="Helical" evidence="1">
    <location>
        <begin position="85"/>
        <end position="106"/>
    </location>
</feature>
<feature type="transmembrane region" description="Helical" evidence="1">
    <location>
        <begin position="188"/>
        <end position="207"/>
    </location>
</feature>
<evidence type="ECO:0000313" key="3">
    <source>
        <dbReference type="Proteomes" id="UP000027647"/>
    </source>
</evidence>
<dbReference type="eggNOG" id="ENOG5033TTA">
    <property type="taxonomic scope" value="Bacteria"/>
</dbReference>
<sequence>MEGFNFLLEAFILLMGLAMAQVLGGFARVLKLRTRRRARNLRGIDDTNAVRIGLLTPLLGLFVIVDQSTFFLHMFSFREVMPFNGGTVMGILLTIGWYYLIAAMTFPDEPGLWPDFDEWFWQQKRFVVGGVIGVNVLSTAAQFAFITSEQNAKAIESMTPLTGVAQLFAFAALPMMIWLFFSKSARVCQFLLIGILLCTGIFGALTFTTQQPG</sequence>
<evidence type="ECO:0000313" key="2">
    <source>
        <dbReference type="EMBL" id="KEO91763.1"/>
    </source>
</evidence>
<accession>A0A074MIT4</accession>
<keyword evidence="1" id="KW-1133">Transmembrane helix</keyword>
<feature type="transmembrane region" description="Helical" evidence="1">
    <location>
        <begin position="126"/>
        <end position="146"/>
    </location>
</feature>
<reference evidence="2 3" key="1">
    <citation type="submission" date="2014-04" db="EMBL/GenBank/DDBJ databases">
        <title>A comprehensive comparison of genomes of Erythrobacter spp. strains.</title>
        <authorList>
            <person name="Zheng Q."/>
        </authorList>
    </citation>
    <scope>NUCLEOTIDE SEQUENCE [LARGE SCALE GENOMIC DNA]</scope>
    <source>
        <strain evidence="2 3">DSM 6997</strain>
    </source>
</reference>
<gene>
    <name evidence="2" type="ORF">EH31_03575</name>
</gene>
<proteinExistence type="predicted"/>
<dbReference type="Proteomes" id="UP000027647">
    <property type="component" value="Unassembled WGS sequence"/>
</dbReference>
<protein>
    <submittedName>
        <fullName evidence="2">Uncharacterized protein</fullName>
    </submittedName>
</protein>